<evidence type="ECO:0000256" key="3">
    <source>
        <dbReference type="ARBA" id="ARBA00005189"/>
    </source>
</evidence>
<comment type="subcellular location">
    <subcellularLocation>
        <location evidence="1 14">Endoplasmic reticulum membrane</location>
        <topology evidence="1 14">Multi-pass membrane protein</topology>
    </subcellularLocation>
</comment>
<dbReference type="OMA" id="NDPKHAG"/>
<evidence type="ECO:0000256" key="11">
    <source>
        <dbReference type="ARBA" id="ARBA00023098"/>
    </source>
</evidence>
<evidence type="ECO:0000256" key="9">
    <source>
        <dbReference type="ARBA" id="ARBA00022824"/>
    </source>
</evidence>
<comment type="pathway">
    <text evidence="3">Lipid metabolism.</text>
</comment>
<protein>
    <recommendedName>
        <fullName evidence="14">Acyltransferase</fullName>
        <ecNumber evidence="14">2.3.1.-</ecNumber>
    </recommendedName>
</protein>
<dbReference type="EC" id="2.3.1.-" evidence="14"/>
<keyword evidence="15" id="KW-1185">Reference proteome</keyword>
<dbReference type="WBParaSite" id="nRc.2.0.1.t16883-RA">
    <property type="protein sequence ID" value="nRc.2.0.1.t16883-RA"/>
    <property type="gene ID" value="nRc.2.0.1.g16883"/>
</dbReference>
<dbReference type="GO" id="GO:0005789">
    <property type="term" value="C:endoplasmic reticulum membrane"/>
    <property type="evidence" value="ECO:0007669"/>
    <property type="project" value="UniProtKB-SubCell"/>
</dbReference>
<keyword evidence="7 14" id="KW-0812">Transmembrane</keyword>
<evidence type="ECO:0000256" key="5">
    <source>
        <dbReference type="ARBA" id="ARBA00022516"/>
    </source>
</evidence>
<feature type="transmembrane region" description="Helical" evidence="14">
    <location>
        <begin position="44"/>
        <end position="65"/>
    </location>
</feature>
<evidence type="ECO:0000256" key="10">
    <source>
        <dbReference type="ARBA" id="ARBA00022989"/>
    </source>
</evidence>
<organism evidence="15 16">
    <name type="scientific">Romanomermis culicivorax</name>
    <name type="common">Nematode worm</name>
    <dbReference type="NCBI Taxonomy" id="13658"/>
    <lineage>
        <taxon>Eukaryota</taxon>
        <taxon>Metazoa</taxon>
        <taxon>Ecdysozoa</taxon>
        <taxon>Nematoda</taxon>
        <taxon>Enoplea</taxon>
        <taxon>Dorylaimia</taxon>
        <taxon>Mermithida</taxon>
        <taxon>Mermithoidea</taxon>
        <taxon>Mermithidae</taxon>
        <taxon>Romanomermis</taxon>
    </lineage>
</organism>
<dbReference type="InterPro" id="IPR007130">
    <property type="entry name" value="DAGAT"/>
</dbReference>
<sequence length="339" mass="39370">MTQIFGVRFAPLFIPLHRRVETFAIVFHLFMFFVSPFLSLFLAVYLLFFTSYWYLVLLYGLWFIYDFESPRKGTRRFNWFRNLSLWKYYHDYFPLTLVKTANLDKTRNYIFGCHPHGIISMGVVNVFGSESENVSERFGLSFYICTLKSQFYFPLRREYYMACGAIEVSKESINYVLNQRTKGNAVVIVVGGAAEALDAFPGTYTITLENRKGFIKLALQNGAHLVPVISFGENDLYDQVGNTSGTFLRLLQKKLKGVYTYSLPFFYGRGIFNYSFGMLPYRKPVTVVVGNPIEVERIENPSMQQVDDLHRVYKEDLVKLFEDHKVKYGVGKDVKMIIV</sequence>
<proteinExistence type="inferred from homology"/>
<evidence type="ECO:0000256" key="13">
    <source>
        <dbReference type="ARBA" id="ARBA00023315"/>
    </source>
</evidence>
<reference evidence="16" key="1">
    <citation type="submission" date="2022-11" db="UniProtKB">
        <authorList>
            <consortium name="WormBaseParasite"/>
        </authorList>
    </citation>
    <scope>IDENTIFICATION</scope>
</reference>
<evidence type="ECO:0000256" key="6">
    <source>
        <dbReference type="ARBA" id="ARBA00022679"/>
    </source>
</evidence>
<keyword evidence="6 14" id="KW-0808">Transferase</keyword>
<keyword evidence="5" id="KW-0444">Lipid biosynthesis</keyword>
<keyword evidence="11" id="KW-0443">Lipid metabolism</keyword>
<dbReference type="Pfam" id="PF03982">
    <property type="entry name" value="DAGAT"/>
    <property type="match status" value="1"/>
</dbReference>
<evidence type="ECO:0000256" key="8">
    <source>
        <dbReference type="ARBA" id="ARBA00022798"/>
    </source>
</evidence>
<keyword evidence="13" id="KW-0012">Acyltransferase</keyword>
<comment type="pathway">
    <text evidence="2">Glycerolipid metabolism; triacylglycerol biosynthesis.</text>
</comment>
<feature type="transmembrane region" description="Helical" evidence="14">
    <location>
        <begin position="20"/>
        <end position="38"/>
    </location>
</feature>
<dbReference type="GO" id="GO:0004144">
    <property type="term" value="F:diacylglycerol O-acyltransferase activity"/>
    <property type="evidence" value="ECO:0007669"/>
    <property type="project" value="TreeGrafter"/>
</dbReference>
<dbReference type="PANTHER" id="PTHR12317:SF0">
    <property type="entry name" value="ACYLTRANSFERASE"/>
    <property type="match status" value="1"/>
</dbReference>
<evidence type="ECO:0000256" key="7">
    <source>
        <dbReference type="ARBA" id="ARBA00022692"/>
    </source>
</evidence>
<evidence type="ECO:0000256" key="2">
    <source>
        <dbReference type="ARBA" id="ARBA00004771"/>
    </source>
</evidence>
<dbReference type="Proteomes" id="UP000887565">
    <property type="component" value="Unplaced"/>
</dbReference>
<evidence type="ECO:0000256" key="14">
    <source>
        <dbReference type="RuleBase" id="RU367023"/>
    </source>
</evidence>
<dbReference type="GO" id="GO:0006071">
    <property type="term" value="P:glycerol metabolic process"/>
    <property type="evidence" value="ECO:0007669"/>
    <property type="project" value="UniProtKB-KW"/>
</dbReference>
<accession>A0A915IRQ4</accession>
<keyword evidence="8" id="KW-0319">Glycerol metabolism</keyword>
<name>A0A915IRQ4_ROMCU</name>
<dbReference type="CDD" id="cd07987">
    <property type="entry name" value="LPLAT_MGAT-like"/>
    <property type="match status" value="1"/>
</dbReference>
<keyword evidence="9 14" id="KW-0256">Endoplasmic reticulum</keyword>
<dbReference type="PANTHER" id="PTHR12317">
    <property type="entry name" value="DIACYLGLYCEROL O-ACYLTRANSFERASE"/>
    <property type="match status" value="1"/>
</dbReference>
<evidence type="ECO:0000313" key="16">
    <source>
        <dbReference type="WBParaSite" id="nRc.2.0.1.t16883-RA"/>
    </source>
</evidence>
<evidence type="ECO:0000256" key="12">
    <source>
        <dbReference type="ARBA" id="ARBA00023136"/>
    </source>
</evidence>
<dbReference type="AlphaFoldDB" id="A0A915IRQ4"/>
<dbReference type="GO" id="GO:0019432">
    <property type="term" value="P:triglyceride biosynthetic process"/>
    <property type="evidence" value="ECO:0007669"/>
    <property type="project" value="TreeGrafter"/>
</dbReference>
<evidence type="ECO:0000256" key="1">
    <source>
        <dbReference type="ARBA" id="ARBA00004477"/>
    </source>
</evidence>
<keyword evidence="10 14" id="KW-1133">Transmembrane helix</keyword>
<keyword evidence="12 14" id="KW-0472">Membrane</keyword>
<evidence type="ECO:0000256" key="4">
    <source>
        <dbReference type="ARBA" id="ARBA00005420"/>
    </source>
</evidence>
<evidence type="ECO:0000313" key="15">
    <source>
        <dbReference type="Proteomes" id="UP000887565"/>
    </source>
</evidence>
<comment type="similarity">
    <text evidence="4 14">Belongs to the diacylglycerol acyltransferase family.</text>
</comment>